<dbReference type="InterPro" id="IPR050246">
    <property type="entry name" value="Class_II_FBP_aldolase"/>
</dbReference>
<dbReference type="GO" id="GO:0005975">
    <property type="term" value="P:carbohydrate metabolic process"/>
    <property type="evidence" value="ECO:0007669"/>
    <property type="project" value="InterPro"/>
</dbReference>
<dbReference type="CDD" id="cd00947">
    <property type="entry name" value="TBP_aldolase_IIB"/>
    <property type="match status" value="1"/>
</dbReference>
<dbReference type="InterPro" id="IPR013785">
    <property type="entry name" value="Aldolase_TIM"/>
</dbReference>
<dbReference type="PANTHER" id="PTHR30304:SF0">
    <property type="entry name" value="D-TAGATOSE-1,6-BISPHOSPHATE ALDOLASE SUBUNIT GATY-RELATED"/>
    <property type="match status" value="1"/>
</dbReference>
<feature type="binding site" evidence="2">
    <location>
        <begin position="209"/>
        <end position="211"/>
    </location>
    <ligand>
        <name>dihydroxyacetone phosphate</name>
        <dbReference type="ChEBI" id="CHEBI:57642"/>
    </ligand>
</feature>
<dbReference type="RefSeq" id="WP_029486417.1">
    <property type="nucleotide sequence ID" value="NZ_BSYC01000001.1"/>
</dbReference>
<reference evidence="4 7" key="2">
    <citation type="submission" date="2023-06" db="EMBL/GenBank/DDBJ databases">
        <title>Acute promotion of culturable opportunistic pathogens and persistent increase of antibiotic resistance following antibiotic exposure in mouse gut microbiota.</title>
        <authorList>
            <person name="Li L."/>
            <person name="Wang B."/>
            <person name="Sun Y."/>
            <person name="Wang M."/>
            <person name="Xu H."/>
        </authorList>
    </citation>
    <scope>NUCLEOTIDE SEQUENCE [LARGE SCALE GENOMIC DNA]</scope>
    <source>
        <strain evidence="4 7">CRI2_2</strain>
    </source>
</reference>
<evidence type="ECO:0000313" key="7">
    <source>
        <dbReference type="Proteomes" id="UP001241571"/>
    </source>
</evidence>
<dbReference type="SUPFAM" id="SSF51569">
    <property type="entry name" value="Aldolase"/>
    <property type="match status" value="1"/>
</dbReference>
<evidence type="ECO:0000256" key="1">
    <source>
        <dbReference type="PIRSR" id="PIRSR001359-1"/>
    </source>
</evidence>
<reference evidence="5 6" key="1">
    <citation type="submission" date="2019-04" db="EMBL/GenBank/DDBJ databases">
        <title>Step-wise assembly of the neonatal virome modulated by breast feeding.</title>
        <authorList>
            <person name="Liang G."/>
            <person name="Bushman F."/>
        </authorList>
    </citation>
    <scope>NUCLEOTIDE SEQUENCE [LARGE SCALE GENOMIC DNA]</scope>
    <source>
        <strain evidence="5 6">E3404</strain>
    </source>
</reference>
<evidence type="ECO:0000256" key="3">
    <source>
        <dbReference type="PIRSR" id="PIRSR001359-3"/>
    </source>
</evidence>
<sequence>MLVSMKSILEDANKNYYGVMAMNSINIEMARAGIEAAAEQRSPIIIQFGPGQMKNHAHKEEMIPLIKELAARVTIPVALNLDHGMDFQVIAECINQGFTNVMFDGSSLSYEENLQKTAMVCSLAHSVGCSVEAELGHVGQALNEDDANMDLYTNPEQALHFVQKTDVDALAVAIGTAHGNYPKGKIPQLDFERLAELKETLQMPLVLHGGSGCGKANLRKAVSLGINKINVATDAFTVAKEAMMRELKKDEQTDYMHLCMAAEAGVKQFVKDYIEVIGSKDRYIFGEVTYTGHE</sequence>
<feature type="binding site" evidence="3">
    <location>
        <position position="83"/>
    </location>
    <ligand>
        <name>Zn(2+)</name>
        <dbReference type="ChEBI" id="CHEBI:29105"/>
        <label>1</label>
        <note>catalytic</note>
    </ligand>
</feature>
<dbReference type="GO" id="GO:0016832">
    <property type="term" value="F:aldehyde-lyase activity"/>
    <property type="evidence" value="ECO:0007669"/>
    <property type="project" value="InterPro"/>
</dbReference>
<dbReference type="EMBL" id="JASUBT010000001">
    <property type="protein sequence ID" value="MDL4934281.1"/>
    <property type="molecule type" value="Genomic_DNA"/>
</dbReference>
<dbReference type="PANTHER" id="PTHR30304">
    <property type="entry name" value="D-TAGATOSE-1,6-BISPHOSPHATE ALDOLASE"/>
    <property type="match status" value="1"/>
</dbReference>
<comment type="cofactor">
    <cofactor evidence="3">
        <name>Zn(2+)</name>
        <dbReference type="ChEBI" id="CHEBI:29105"/>
    </cofactor>
    <text evidence="3">Binds 2 Zn(2+) ions per subunit. One is catalytic and the other provides a structural contribution.</text>
</comment>
<keyword evidence="3" id="KW-0479">Metal-binding</keyword>
<dbReference type="Gene3D" id="3.20.20.70">
    <property type="entry name" value="Aldolase class I"/>
    <property type="match status" value="1"/>
</dbReference>
<keyword evidence="3" id="KW-0862">Zinc</keyword>
<dbReference type="AlphaFoldDB" id="A0A4V0CZS2"/>
<dbReference type="PIRSF" id="PIRSF001359">
    <property type="entry name" value="F_bP_aldolase_II"/>
    <property type="match status" value="1"/>
</dbReference>
<evidence type="ECO:0000313" key="6">
    <source>
        <dbReference type="Proteomes" id="UP000439965"/>
    </source>
</evidence>
<accession>A0A4V0CZS2</accession>
<feature type="binding site" evidence="3">
    <location>
        <position position="178"/>
    </location>
    <ligand>
        <name>Zn(2+)</name>
        <dbReference type="ChEBI" id="CHEBI:29105"/>
        <label>1</label>
        <note>catalytic</note>
    </ligand>
</feature>
<comment type="caution">
    <text evidence="4">The sequence shown here is derived from an EMBL/GenBank/DDBJ whole genome shotgun (WGS) entry which is preliminary data.</text>
</comment>
<dbReference type="Pfam" id="PF01116">
    <property type="entry name" value="F_bP_aldolase"/>
    <property type="match status" value="1"/>
</dbReference>
<dbReference type="EMBL" id="WVTI01000005">
    <property type="protein sequence ID" value="MXS25985.1"/>
    <property type="molecule type" value="Genomic_DNA"/>
</dbReference>
<feature type="binding site" evidence="2">
    <location>
        <position position="179"/>
    </location>
    <ligand>
        <name>dihydroxyacetone phosphate</name>
        <dbReference type="ChEBI" id="CHEBI:57642"/>
    </ligand>
</feature>
<proteinExistence type="predicted"/>
<evidence type="ECO:0000313" key="5">
    <source>
        <dbReference type="EMBL" id="MXS25985.1"/>
    </source>
</evidence>
<dbReference type="InterPro" id="IPR000771">
    <property type="entry name" value="FBA_II"/>
</dbReference>
<feature type="binding site" evidence="3">
    <location>
        <position position="134"/>
    </location>
    <ligand>
        <name>Zn(2+)</name>
        <dbReference type="ChEBI" id="CHEBI:29105"/>
        <label>2</label>
    </ligand>
</feature>
<name>A0A4V0CZS2_ENTGA</name>
<evidence type="ECO:0000256" key="2">
    <source>
        <dbReference type="PIRSR" id="PIRSR001359-2"/>
    </source>
</evidence>
<protein>
    <submittedName>
        <fullName evidence="4">Class II fructose-bisphosphate aldolase</fullName>
    </submittedName>
    <submittedName>
        <fullName evidence="5">Ketose-bisphosphate aldolase</fullName>
    </submittedName>
</protein>
<dbReference type="GeneID" id="93225168"/>
<organism evidence="4 7">
    <name type="scientific">Enterococcus gallinarum</name>
    <dbReference type="NCBI Taxonomy" id="1353"/>
    <lineage>
        <taxon>Bacteria</taxon>
        <taxon>Bacillati</taxon>
        <taxon>Bacillota</taxon>
        <taxon>Bacilli</taxon>
        <taxon>Lactobacillales</taxon>
        <taxon>Enterococcaceae</taxon>
        <taxon>Enterococcus</taxon>
    </lineage>
</organism>
<dbReference type="Proteomes" id="UP000439965">
    <property type="component" value="Unassembled WGS sequence"/>
</dbReference>
<feature type="binding site" evidence="2">
    <location>
        <begin position="230"/>
        <end position="233"/>
    </location>
    <ligand>
        <name>dihydroxyacetone phosphate</name>
        <dbReference type="ChEBI" id="CHEBI:57642"/>
    </ligand>
</feature>
<dbReference type="NCBIfam" id="TIGR00167">
    <property type="entry name" value="cbbA"/>
    <property type="match status" value="1"/>
</dbReference>
<dbReference type="Proteomes" id="UP001241571">
    <property type="component" value="Unassembled WGS sequence"/>
</dbReference>
<feature type="binding site" evidence="3">
    <location>
        <position position="104"/>
    </location>
    <ligand>
        <name>Zn(2+)</name>
        <dbReference type="ChEBI" id="CHEBI:29105"/>
        <label>2</label>
    </ligand>
</feature>
<feature type="binding site" evidence="3">
    <location>
        <position position="208"/>
    </location>
    <ligand>
        <name>Zn(2+)</name>
        <dbReference type="ChEBI" id="CHEBI:29105"/>
        <label>1</label>
        <note>catalytic</note>
    </ligand>
</feature>
<dbReference type="GO" id="GO:0008270">
    <property type="term" value="F:zinc ion binding"/>
    <property type="evidence" value="ECO:0007669"/>
    <property type="project" value="InterPro"/>
</dbReference>
<evidence type="ECO:0000313" key="4">
    <source>
        <dbReference type="EMBL" id="MDL4934281.1"/>
    </source>
</evidence>
<gene>
    <name evidence="5" type="ORF">GTI89_07940</name>
    <name evidence="4" type="ORF">QRX88_00960</name>
</gene>
<feature type="active site" description="Proton donor" evidence="1">
    <location>
        <position position="82"/>
    </location>
</feature>